<sequence length="235" mass="26308">MASVIENETILPGENLIEILEASKDSQDKPTVVGPGLKRQSKDKITSFKGGQLLHRPVNLFWINSHQRYYIPCERDTVVGVVISKTTTQCRIDIGASESATLSLFAFPNATKRNKGIVDIGDVIFARVLAAAKDIETELVCVDKNGKKDGLGVLPRGGYMFKVPINISRRLLAPDSKISEMLGQKYRFEKAIGLNGRIWIRSRSLETTILISNFIRRLEYIPNSEQENFCNQLLQ</sequence>
<keyword evidence="5" id="KW-0698">rRNA processing</keyword>
<evidence type="ECO:0000313" key="12">
    <source>
        <dbReference type="Proteomes" id="UP001142055"/>
    </source>
</evidence>
<name>A0A9Q0MHW8_BLOTA</name>
<dbReference type="Gene3D" id="2.40.50.100">
    <property type="match status" value="1"/>
</dbReference>
<gene>
    <name evidence="11" type="ORF">RDWZM_002440</name>
</gene>
<dbReference type="InterPro" id="IPR026699">
    <property type="entry name" value="Exosome_RNA_bind1/RRP40/RRP4"/>
</dbReference>
<keyword evidence="4" id="KW-0963">Cytoplasm</keyword>
<dbReference type="GO" id="GO:0000177">
    <property type="term" value="C:cytoplasmic exosome (RNase complex)"/>
    <property type="evidence" value="ECO:0007669"/>
    <property type="project" value="TreeGrafter"/>
</dbReference>
<dbReference type="InterPro" id="IPR037319">
    <property type="entry name" value="Rrp40_S1"/>
</dbReference>
<dbReference type="PANTHER" id="PTHR21321">
    <property type="entry name" value="PNAS-3 RELATED"/>
    <property type="match status" value="1"/>
</dbReference>
<dbReference type="FunFam" id="3.30.1370.10:FF:000038">
    <property type="entry name" value="exosome complex component RRP40"/>
    <property type="match status" value="1"/>
</dbReference>
<evidence type="ECO:0000256" key="8">
    <source>
        <dbReference type="ARBA" id="ARBA00023242"/>
    </source>
</evidence>
<keyword evidence="12" id="KW-1185">Reference proteome</keyword>
<proteinExistence type="inferred from homology"/>
<dbReference type="SUPFAM" id="SSF110324">
    <property type="entry name" value="Ribosomal L27 protein-like"/>
    <property type="match status" value="1"/>
</dbReference>
<evidence type="ECO:0000259" key="10">
    <source>
        <dbReference type="Pfam" id="PF15985"/>
    </source>
</evidence>
<dbReference type="InterPro" id="IPR036612">
    <property type="entry name" value="KH_dom_type_1_sf"/>
</dbReference>
<dbReference type="GO" id="GO:0000467">
    <property type="term" value="P:exonucleolytic trimming to generate mature 3'-end of 5.8S rRNA from tricistronic rRNA transcript (SSU-rRNA, 5.8S rRNA, LSU-rRNA)"/>
    <property type="evidence" value="ECO:0007669"/>
    <property type="project" value="TreeGrafter"/>
</dbReference>
<dbReference type="CDD" id="cd22526">
    <property type="entry name" value="KH-I_Rrp40"/>
    <property type="match status" value="1"/>
</dbReference>
<evidence type="ECO:0000313" key="11">
    <source>
        <dbReference type="EMBL" id="KAJ6223895.1"/>
    </source>
</evidence>
<dbReference type="Proteomes" id="UP001142055">
    <property type="component" value="Chromosome 1"/>
</dbReference>
<dbReference type="Pfam" id="PF15985">
    <property type="entry name" value="KH_6"/>
    <property type="match status" value="1"/>
</dbReference>
<keyword evidence="7" id="KW-0694">RNA-binding</keyword>
<dbReference type="AlphaFoldDB" id="A0A9Q0MHW8"/>
<comment type="caution">
    <text evidence="11">The sequence shown here is derived from an EMBL/GenBank/DDBJ whole genome shotgun (WGS) entry which is preliminary data.</text>
</comment>
<dbReference type="GO" id="GO:0005730">
    <property type="term" value="C:nucleolus"/>
    <property type="evidence" value="ECO:0007669"/>
    <property type="project" value="UniProtKB-SubCell"/>
</dbReference>
<dbReference type="GO" id="GO:0071051">
    <property type="term" value="P:poly(A)-dependent snoRNA 3'-end processing"/>
    <property type="evidence" value="ECO:0007669"/>
    <property type="project" value="TreeGrafter"/>
</dbReference>
<comment type="similarity">
    <text evidence="3">Belongs to the RRP40 family.</text>
</comment>
<organism evidence="11 12">
    <name type="scientific">Blomia tropicalis</name>
    <name type="common">Mite</name>
    <dbReference type="NCBI Taxonomy" id="40697"/>
    <lineage>
        <taxon>Eukaryota</taxon>
        <taxon>Metazoa</taxon>
        <taxon>Ecdysozoa</taxon>
        <taxon>Arthropoda</taxon>
        <taxon>Chelicerata</taxon>
        <taxon>Arachnida</taxon>
        <taxon>Acari</taxon>
        <taxon>Acariformes</taxon>
        <taxon>Sarcoptiformes</taxon>
        <taxon>Astigmata</taxon>
        <taxon>Glycyphagoidea</taxon>
        <taxon>Echimyopodidae</taxon>
        <taxon>Blomia</taxon>
    </lineage>
</organism>
<dbReference type="Gene3D" id="2.40.50.140">
    <property type="entry name" value="Nucleic acid-binding proteins"/>
    <property type="match status" value="1"/>
</dbReference>
<dbReference type="InterPro" id="IPR012340">
    <property type="entry name" value="NA-bd_OB-fold"/>
</dbReference>
<dbReference type="GO" id="GO:0003723">
    <property type="term" value="F:RNA binding"/>
    <property type="evidence" value="ECO:0007669"/>
    <property type="project" value="UniProtKB-KW"/>
</dbReference>
<dbReference type="Gene3D" id="3.30.1370.10">
    <property type="entry name" value="K Homology domain, type 1"/>
    <property type="match status" value="1"/>
</dbReference>
<protein>
    <recommendedName>
        <fullName evidence="9">Ribosomal RNA-processing protein 40</fullName>
    </recommendedName>
</protein>
<comment type="subcellular location">
    <subcellularLocation>
        <location evidence="1">Cytoplasm</location>
    </subcellularLocation>
    <subcellularLocation>
        <location evidence="2">Nucleus</location>
        <location evidence="2">Nucleolus</location>
    </subcellularLocation>
</comment>
<dbReference type="SUPFAM" id="SSF50249">
    <property type="entry name" value="Nucleic acid-binding proteins"/>
    <property type="match status" value="1"/>
</dbReference>
<dbReference type="GO" id="GO:0000176">
    <property type="term" value="C:nuclear exosome (RNase complex)"/>
    <property type="evidence" value="ECO:0007669"/>
    <property type="project" value="TreeGrafter"/>
</dbReference>
<dbReference type="CDD" id="cd05790">
    <property type="entry name" value="S1_Rrp40"/>
    <property type="match status" value="1"/>
</dbReference>
<dbReference type="GO" id="GO:0034475">
    <property type="term" value="P:U4 snRNA 3'-end processing"/>
    <property type="evidence" value="ECO:0007669"/>
    <property type="project" value="TreeGrafter"/>
</dbReference>
<dbReference type="SUPFAM" id="SSF54791">
    <property type="entry name" value="Eukaryotic type KH-domain (KH-domain type I)"/>
    <property type="match status" value="1"/>
</dbReference>
<evidence type="ECO:0000256" key="4">
    <source>
        <dbReference type="ARBA" id="ARBA00022490"/>
    </source>
</evidence>
<dbReference type="GO" id="GO:0071038">
    <property type="term" value="P:TRAMP-dependent tRNA surveillance pathway"/>
    <property type="evidence" value="ECO:0007669"/>
    <property type="project" value="TreeGrafter"/>
</dbReference>
<keyword evidence="6" id="KW-0271">Exosome</keyword>
<feature type="domain" description="K Homology" evidence="10">
    <location>
        <begin position="158"/>
        <end position="204"/>
    </location>
</feature>
<dbReference type="InterPro" id="IPR004088">
    <property type="entry name" value="KH_dom_type_1"/>
</dbReference>
<evidence type="ECO:0000256" key="3">
    <source>
        <dbReference type="ARBA" id="ARBA00007841"/>
    </source>
</evidence>
<evidence type="ECO:0000256" key="9">
    <source>
        <dbReference type="ARBA" id="ARBA00030615"/>
    </source>
</evidence>
<evidence type="ECO:0000256" key="1">
    <source>
        <dbReference type="ARBA" id="ARBA00004496"/>
    </source>
</evidence>
<dbReference type="PANTHER" id="PTHR21321:SF1">
    <property type="entry name" value="EXOSOME COMPLEX COMPONENT RRP40"/>
    <property type="match status" value="1"/>
</dbReference>
<evidence type="ECO:0000256" key="7">
    <source>
        <dbReference type="ARBA" id="ARBA00022884"/>
    </source>
</evidence>
<dbReference type="GO" id="GO:0071034">
    <property type="term" value="P:CUT catabolic process"/>
    <property type="evidence" value="ECO:0007669"/>
    <property type="project" value="TreeGrafter"/>
</dbReference>
<dbReference type="FunFam" id="2.40.50.140:FF:000127">
    <property type="entry name" value="Exosome complex component RRP40"/>
    <property type="match status" value="1"/>
</dbReference>
<dbReference type="EMBL" id="JAPWDV010000001">
    <property type="protein sequence ID" value="KAJ6223895.1"/>
    <property type="molecule type" value="Genomic_DNA"/>
</dbReference>
<dbReference type="Pfam" id="PF21262">
    <property type="entry name" value="RRP40_S1"/>
    <property type="match status" value="1"/>
</dbReference>
<dbReference type="OMA" id="SYMAFPN"/>
<reference evidence="11" key="1">
    <citation type="submission" date="2022-12" db="EMBL/GenBank/DDBJ databases">
        <title>Genome assemblies of Blomia tropicalis.</title>
        <authorList>
            <person name="Cui Y."/>
        </authorList>
    </citation>
    <scope>NUCLEOTIDE SEQUENCE</scope>
    <source>
        <tissue evidence="11">Adult mites</tissue>
    </source>
</reference>
<accession>A0A9Q0MHW8</accession>
<evidence type="ECO:0000256" key="6">
    <source>
        <dbReference type="ARBA" id="ARBA00022835"/>
    </source>
</evidence>
<dbReference type="GO" id="GO:0010468">
    <property type="term" value="P:regulation of gene expression"/>
    <property type="evidence" value="ECO:0007669"/>
    <property type="project" value="UniProtKB-ARBA"/>
</dbReference>
<dbReference type="GO" id="GO:0071035">
    <property type="term" value="P:nuclear polyadenylation-dependent rRNA catabolic process"/>
    <property type="evidence" value="ECO:0007669"/>
    <property type="project" value="TreeGrafter"/>
</dbReference>
<keyword evidence="8" id="KW-0539">Nucleus</keyword>
<evidence type="ECO:0000256" key="2">
    <source>
        <dbReference type="ARBA" id="ARBA00004604"/>
    </source>
</evidence>
<evidence type="ECO:0000256" key="5">
    <source>
        <dbReference type="ARBA" id="ARBA00022552"/>
    </source>
</evidence>
<dbReference type="InterPro" id="IPR049469">
    <property type="entry name" value="RRP40_KH-I"/>
</dbReference>